<sequence>MAKLEFNKDPNRKKAFKRVEETHISEPKKTFSTTATLENTPKPYNTTPNPKIGRPRKNKTYSTIRIQRHTVNRINALQNTLNFDTQDDLIINMLDKLETVLDSEQKTMLDMYMKTYTAKEKRQNS</sequence>
<protein>
    <submittedName>
        <fullName evidence="2">Replication-associated protein RepC</fullName>
    </submittedName>
</protein>
<comment type="caution">
    <text evidence="2">The sequence shown here is derived from an EMBL/GenBank/DDBJ whole genome shotgun (WGS) entry which is preliminary data.</text>
</comment>
<evidence type="ECO:0000313" key="2">
    <source>
        <dbReference type="EMBL" id="MWN20525.1"/>
    </source>
</evidence>
<name>A0A6L7A5D9_LEULA</name>
<dbReference type="Proteomes" id="UP000478636">
    <property type="component" value="Unassembled WGS sequence"/>
</dbReference>
<feature type="compositionally biased region" description="Low complexity" evidence="1">
    <location>
        <begin position="39"/>
        <end position="51"/>
    </location>
</feature>
<feature type="compositionally biased region" description="Basic and acidic residues" evidence="1">
    <location>
        <begin position="1"/>
        <end position="29"/>
    </location>
</feature>
<organism evidence="2 3">
    <name type="scientific">Leuconostoc lactis</name>
    <dbReference type="NCBI Taxonomy" id="1246"/>
    <lineage>
        <taxon>Bacteria</taxon>
        <taxon>Bacillati</taxon>
        <taxon>Bacillota</taxon>
        <taxon>Bacilli</taxon>
        <taxon>Lactobacillales</taxon>
        <taxon>Lactobacillaceae</taxon>
        <taxon>Leuconostoc</taxon>
    </lineage>
</organism>
<gene>
    <name evidence="2" type="ORF">GQS40_00020</name>
</gene>
<evidence type="ECO:0000313" key="3">
    <source>
        <dbReference type="Proteomes" id="UP000478636"/>
    </source>
</evidence>
<accession>A0A6L7A5D9</accession>
<feature type="region of interest" description="Disordered" evidence="1">
    <location>
        <begin position="1"/>
        <end position="59"/>
    </location>
</feature>
<dbReference type="EMBL" id="WSZI01000001">
    <property type="protein sequence ID" value="MWN20525.1"/>
    <property type="molecule type" value="Genomic_DNA"/>
</dbReference>
<evidence type="ECO:0000256" key="1">
    <source>
        <dbReference type="SAM" id="MobiDB-lite"/>
    </source>
</evidence>
<dbReference type="AlphaFoldDB" id="A0A6L7A5D9"/>
<proteinExistence type="predicted"/>
<reference evidence="2 3" key="1">
    <citation type="submission" date="2019-12" db="EMBL/GenBank/DDBJ databases">
        <title>Complete genome sequence of Leuconostoc lactis strain AVN1 provides insights into metabolic potential.</title>
        <authorList>
            <person name="Besrour N."/>
            <person name="Najjari A."/>
            <person name="Fhoula I."/>
            <person name="Jaballah S."/>
            <person name="Klibi N."/>
            <person name="Ouzari H.I."/>
        </authorList>
    </citation>
    <scope>NUCLEOTIDE SEQUENCE [LARGE SCALE GENOMIC DNA]</scope>
    <source>
        <strain evidence="2 3">AVN1</strain>
    </source>
</reference>